<evidence type="ECO:0000256" key="5">
    <source>
        <dbReference type="ARBA" id="ARBA00023015"/>
    </source>
</evidence>
<dbReference type="RefSeq" id="WP_227171347.1">
    <property type="nucleotide sequence ID" value="NZ_BAABBC010000038.1"/>
</dbReference>
<dbReference type="SUPFAM" id="SSF101498">
    <property type="entry name" value="Anti-sigma factor FlgM"/>
    <property type="match status" value="1"/>
</dbReference>
<dbReference type="Proteomes" id="UP001269819">
    <property type="component" value="Unassembled WGS sequence"/>
</dbReference>
<feature type="region of interest" description="Disordered" evidence="9">
    <location>
        <begin position="1"/>
        <end position="65"/>
    </location>
</feature>
<dbReference type="InterPro" id="IPR031316">
    <property type="entry name" value="FlgM_C"/>
</dbReference>
<evidence type="ECO:0000256" key="2">
    <source>
        <dbReference type="ARBA" id="ARBA00017823"/>
    </source>
</evidence>
<evidence type="ECO:0000256" key="6">
    <source>
        <dbReference type="ARBA" id="ARBA00023163"/>
    </source>
</evidence>
<keyword evidence="11" id="KW-0969">Cilium</keyword>
<organism evidence="11 12">
    <name type="scientific">Marinobacter xestospongiae</name>
    <dbReference type="NCBI Taxonomy" id="994319"/>
    <lineage>
        <taxon>Bacteria</taxon>
        <taxon>Pseudomonadati</taxon>
        <taxon>Pseudomonadota</taxon>
        <taxon>Gammaproteobacteria</taxon>
        <taxon>Pseudomonadales</taxon>
        <taxon>Marinobacteraceae</taxon>
        <taxon>Marinobacter</taxon>
    </lineage>
</organism>
<comment type="function">
    <text evidence="7">Responsible for the coupling of flagellin expression to flagellar assembly by preventing expression of the flagellin genes when a component of the middle class of proteins is defective. It negatively regulates flagellar genes by inhibiting the activity of FliA by directly binding to FliA.</text>
</comment>
<accession>A0ABU3VYJ5</accession>
<evidence type="ECO:0000256" key="4">
    <source>
        <dbReference type="ARBA" id="ARBA00022795"/>
    </source>
</evidence>
<evidence type="ECO:0000313" key="11">
    <source>
        <dbReference type="EMBL" id="MDV2079363.1"/>
    </source>
</evidence>
<dbReference type="EMBL" id="JAWIIJ010000007">
    <property type="protein sequence ID" value="MDV2079363.1"/>
    <property type="molecule type" value="Genomic_DNA"/>
</dbReference>
<evidence type="ECO:0000256" key="8">
    <source>
        <dbReference type="ARBA" id="ARBA00030117"/>
    </source>
</evidence>
<sequence>MSVDFNGIGPGQVNTQKTTADKTGSAPKQPATPTEQAQQTQNARGESVKLSSQAKDLKQVEQRLSDYPEVDDERIEQIRNALADGSYKVDAQKLAQKMLDMDKSIFG</sequence>
<dbReference type="InterPro" id="IPR035890">
    <property type="entry name" value="Anti-sigma-28_factor_FlgM_sf"/>
</dbReference>
<comment type="caution">
    <text evidence="11">The sequence shown here is derived from an EMBL/GenBank/DDBJ whole genome shotgun (WGS) entry which is preliminary data.</text>
</comment>
<gene>
    <name evidence="11" type="primary">flgM</name>
    <name evidence="11" type="ORF">RYS15_11735</name>
</gene>
<name>A0ABU3VYJ5_9GAMM</name>
<dbReference type="Pfam" id="PF04316">
    <property type="entry name" value="FlgM"/>
    <property type="match status" value="1"/>
</dbReference>
<keyword evidence="11" id="KW-0282">Flagellum</keyword>
<evidence type="ECO:0000256" key="7">
    <source>
        <dbReference type="ARBA" id="ARBA00024739"/>
    </source>
</evidence>
<dbReference type="NCBIfam" id="TIGR03824">
    <property type="entry name" value="FlgM_jcvi"/>
    <property type="match status" value="1"/>
</dbReference>
<dbReference type="InterPro" id="IPR007412">
    <property type="entry name" value="FlgM"/>
</dbReference>
<feature type="compositionally biased region" description="Basic and acidic residues" evidence="9">
    <location>
        <begin position="55"/>
        <end position="65"/>
    </location>
</feature>
<evidence type="ECO:0000256" key="3">
    <source>
        <dbReference type="ARBA" id="ARBA00022491"/>
    </source>
</evidence>
<feature type="compositionally biased region" description="Low complexity" evidence="9">
    <location>
        <begin position="26"/>
        <end position="41"/>
    </location>
</feature>
<evidence type="ECO:0000313" key="12">
    <source>
        <dbReference type="Proteomes" id="UP001269819"/>
    </source>
</evidence>
<evidence type="ECO:0000259" key="10">
    <source>
        <dbReference type="Pfam" id="PF04316"/>
    </source>
</evidence>
<keyword evidence="6" id="KW-0804">Transcription</keyword>
<protein>
    <recommendedName>
        <fullName evidence="2">Negative regulator of flagellin synthesis</fullName>
    </recommendedName>
    <alternativeName>
        <fullName evidence="8">Anti-sigma-28 factor</fullName>
    </alternativeName>
</protein>
<keyword evidence="5" id="KW-0805">Transcription regulation</keyword>
<keyword evidence="3" id="KW-0678">Repressor</keyword>
<keyword evidence="12" id="KW-1185">Reference proteome</keyword>
<proteinExistence type="inferred from homology"/>
<feature type="compositionally biased region" description="Polar residues" evidence="9">
    <location>
        <begin position="12"/>
        <end position="22"/>
    </location>
</feature>
<keyword evidence="4" id="KW-1005">Bacterial flagellum biogenesis</keyword>
<keyword evidence="11" id="KW-0966">Cell projection</keyword>
<comment type="similarity">
    <text evidence="1">Belongs to the FlgM family.</text>
</comment>
<reference evidence="11 12" key="1">
    <citation type="submission" date="2023-10" db="EMBL/GenBank/DDBJ databases">
        <title>Characteristics and mechanism of a salt-tolerant marine origin heterotrophic nitrifying- aerobic denitrifying bacteria Marinobacter xestospongiae HN1.</title>
        <authorList>
            <person name="Qi R."/>
        </authorList>
    </citation>
    <scope>NUCLEOTIDE SEQUENCE [LARGE SCALE GENOMIC DNA]</scope>
    <source>
        <strain evidence="11 12">HN1</strain>
    </source>
</reference>
<feature type="domain" description="Anti-sigma-28 factor FlgM C-terminal" evidence="10">
    <location>
        <begin position="47"/>
        <end position="100"/>
    </location>
</feature>
<evidence type="ECO:0000256" key="1">
    <source>
        <dbReference type="ARBA" id="ARBA00005322"/>
    </source>
</evidence>
<evidence type="ECO:0000256" key="9">
    <source>
        <dbReference type="SAM" id="MobiDB-lite"/>
    </source>
</evidence>